<keyword evidence="3" id="KW-1185">Reference proteome</keyword>
<feature type="region of interest" description="Disordered" evidence="1">
    <location>
        <begin position="226"/>
        <end position="297"/>
    </location>
</feature>
<comment type="caution">
    <text evidence="2">The sequence shown here is derived from an EMBL/GenBank/DDBJ whole genome shotgun (WGS) entry which is preliminary data.</text>
</comment>
<evidence type="ECO:0000313" key="3">
    <source>
        <dbReference type="Proteomes" id="UP001629113"/>
    </source>
</evidence>
<feature type="compositionally biased region" description="Polar residues" evidence="1">
    <location>
        <begin position="175"/>
        <end position="184"/>
    </location>
</feature>
<protein>
    <submittedName>
        <fullName evidence="2">Uncharacterized protein</fullName>
    </submittedName>
</protein>
<gene>
    <name evidence="2" type="ORF">PVAG01_07739</name>
</gene>
<name>A0ABR4PDA0_9HELO</name>
<feature type="compositionally biased region" description="Low complexity" evidence="1">
    <location>
        <begin position="264"/>
        <end position="274"/>
    </location>
</feature>
<feature type="region of interest" description="Disordered" evidence="1">
    <location>
        <begin position="150"/>
        <end position="185"/>
    </location>
</feature>
<dbReference type="EMBL" id="JBFCZG010000006">
    <property type="protein sequence ID" value="KAL3421294.1"/>
    <property type="molecule type" value="Genomic_DNA"/>
</dbReference>
<accession>A0ABR4PDA0</accession>
<sequence length="297" mass="32528">MASKETLSLATSIFAPFAGLPSSATPSSAQHGESGSSGPWQAAPRLSSEDKLKKILEHVDRHQEAVRKNMITAIEKRGLELTQRAKEELANIESRTGPEVDGAVEEERRRQRVEDEESFKRLMLSLRTVREEGRDYEEKPADWAAKIQAENNARRTEEHAAPDGDGDTEMHDVTRQQQQRTSYAVRTEWSRDLKELVSEGVKAMLAYDVHADKTYQFYKDALARARARSAAIAGDAPGQQHQPSSTASSAANSRRGSETTMPGPATAALVSASAAPPPSAGSARGPRDGAWIDPRRR</sequence>
<reference evidence="2 3" key="1">
    <citation type="submission" date="2024-06" db="EMBL/GenBank/DDBJ databases">
        <title>Complete genome of Phlyctema vagabunda strain 19-DSS-EL-015.</title>
        <authorList>
            <person name="Fiorenzani C."/>
        </authorList>
    </citation>
    <scope>NUCLEOTIDE SEQUENCE [LARGE SCALE GENOMIC DNA]</scope>
    <source>
        <strain evidence="2 3">19-DSS-EL-015</strain>
    </source>
</reference>
<evidence type="ECO:0000313" key="2">
    <source>
        <dbReference type="EMBL" id="KAL3421294.1"/>
    </source>
</evidence>
<evidence type="ECO:0000256" key="1">
    <source>
        <dbReference type="SAM" id="MobiDB-lite"/>
    </source>
</evidence>
<feature type="region of interest" description="Disordered" evidence="1">
    <location>
        <begin position="90"/>
        <end position="116"/>
    </location>
</feature>
<organism evidence="2 3">
    <name type="scientific">Phlyctema vagabunda</name>
    <dbReference type="NCBI Taxonomy" id="108571"/>
    <lineage>
        <taxon>Eukaryota</taxon>
        <taxon>Fungi</taxon>
        <taxon>Dikarya</taxon>
        <taxon>Ascomycota</taxon>
        <taxon>Pezizomycotina</taxon>
        <taxon>Leotiomycetes</taxon>
        <taxon>Helotiales</taxon>
        <taxon>Dermateaceae</taxon>
        <taxon>Phlyctema</taxon>
    </lineage>
</organism>
<dbReference type="Proteomes" id="UP001629113">
    <property type="component" value="Unassembled WGS sequence"/>
</dbReference>
<feature type="compositionally biased region" description="Basic and acidic residues" evidence="1">
    <location>
        <begin position="152"/>
        <end position="174"/>
    </location>
</feature>
<feature type="compositionally biased region" description="Low complexity" evidence="1">
    <location>
        <begin position="244"/>
        <end position="253"/>
    </location>
</feature>
<proteinExistence type="predicted"/>
<feature type="region of interest" description="Disordered" evidence="1">
    <location>
        <begin position="18"/>
        <end position="49"/>
    </location>
</feature>
<feature type="compositionally biased region" description="Polar residues" evidence="1">
    <location>
        <begin position="22"/>
        <end position="39"/>
    </location>
</feature>